<keyword evidence="1" id="KW-0378">Hydrolase</keyword>
<keyword evidence="2" id="KW-1185">Reference proteome</keyword>
<dbReference type="KEGG" id="pbs:Plabr_3373"/>
<dbReference type="HOGENOM" id="CLU_040888_1_0_0"/>
<protein>
    <submittedName>
        <fullName evidence="1">Glycosyl hydrolase BNR repeat-containing glycosyl hydrolase</fullName>
    </submittedName>
</protein>
<gene>
    <name evidence="1" type="ordered locus">Plabr_3373</name>
</gene>
<reference evidence="2" key="1">
    <citation type="submission" date="2011-02" db="EMBL/GenBank/DDBJ databases">
        <title>The complete genome of Planctomyces brasiliensis DSM 5305.</title>
        <authorList>
            <person name="Lucas S."/>
            <person name="Copeland A."/>
            <person name="Lapidus A."/>
            <person name="Bruce D."/>
            <person name="Goodwin L."/>
            <person name="Pitluck S."/>
            <person name="Kyrpides N."/>
            <person name="Mavromatis K."/>
            <person name="Pagani I."/>
            <person name="Ivanova N."/>
            <person name="Ovchinnikova G."/>
            <person name="Lu M."/>
            <person name="Detter J.C."/>
            <person name="Han C."/>
            <person name="Land M."/>
            <person name="Hauser L."/>
            <person name="Markowitz V."/>
            <person name="Cheng J.-F."/>
            <person name="Hugenholtz P."/>
            <person name="Woyke T."/>
            <person name="Wu D."/>
            <person name="Tindall B."/>
            <person name="Pomrenke H.G."/>
            <person name="Brambilla E."/>
            <person name="Klenk H.-P."/>
            <person name="Eisen J.A."/>
        </authorList>
    </citation>
    <scope>NUCLEOTIDE SEQUENCE [LARGE SCALE GENOMIC DNA]</scope>
    <source>
        <strain evidence="2">ATCC 49424 / DSM 5305 / JCM 21570 / NBRC 103401 / IFAM 1448</strain>
    </source>
</reference>
<organism evidence="1 2">
    <name type="scientific">Rubinisphaera brasiliensis (strain ATCC 49424 / DSM 5305 / JCM 21570 / IAM 15109 / NBRC 103401 / IFAM 1448)</name>
    <name type="common">Planctomyces brasiliensis</name>
    <dbReference type="NCBI Taxonomy" id="756272"/>
    <lineage>
        <taxon>Bacteria</taxon>
        <taxon>Pseudomonadati</taxon>
        <taxon>Planctomycetota</taxon>
        <taxon>Planctomycetia</taxon>
        <taxon>Planctomycetales</taxon>
        <taxon>Planctomycetaceae</taxon>
        <taxon>Rubinisphaera</taxon>
    </lineage>
</organism>
<proteinExistence type="predicted"/>
<dbReference type="eggNOG" id="ENOG502Z7TW">
    <property type="taxonomic scope" value="Bacteria"/>
</dbReference>
<dbReference type="STRING" id="756272.Plabr_3373"/>
<sequence>MPLILHTLLRTVGVLTFILSLQPTTQVESADKVDTSQVPGVVITHSPASSGRYIGSPSLAILPNGDYVASHDFFGPGTKFKTKGRTRVFRSEDRGENWQQVAEVVGAFWSNLFVHNDALYMLGANRQHGMIVIRRSDDGGHSWTSPKDADSGLITESGAYHTAPMPMVIHNGRIWRAFEDSSNGTRWPTRFQAMMMSAPVDADLLKRSSWQLSTVVRGDKSWLNGKFVGWLEGNAVVTPDDEIVNILRLQVFRGGVAAIVHVDETGKTSSFEPERGFIRFPGAAKKFTIRFDPETKSYWSLVNWVAPQDEGGNAGSIRNTLLLICSRDLKDWEHRSVILHHPDTKKHGFQYVDWQFDGSDIIAVSRTAFDDGLGGAHNAHDANFMTFHRIENFRKRAMDDSVDMQRSKK</sequence>
<dbReference type="Proteomes" id="UP000006860">
    <property type="component" value="Chromosome"/>
</dbReference>
<dbReference type="SUPFAM" id="SSF50939">
    <property type="entry name" value="Sialidases"/>
    <property type="match status" value="1"/>
</dbReference>
<dbReference type="EMBL" id="CP002546">
    <property type="protein sequence ID" value="ADY60970.1"/>
    <property type="molecule type" value="Genomic_DNA"/>
</dbReference>
<evidence type="ECO:0000313" key="2">
    <source>
        <dbReference type="Proteomes" id="UP000006860"/>
    </source>
</evidence>
<evidence type="ECO:0000313" key="1">
    <source>
        <dbReference type="EMBL" id="ADY60970.1"/>
    </source>
</evidence>
<dbReference type="CDD" id="cd15482">
    <property type="entry name" value="Sialidase_non-viral"/>
    <property type="match status" value="1"/>
</dbReference>
<dbReference type="AlphaFoldDB" id="F0SL87"/>
<dbReference type="RefSeq" id="WP_013629689.1">
    <property type="nucleotide sequence ID" value="NC_015174.1"/>
</dbReference>
<dbReference type="GO" id="GO:0016787">
    <property type="term" value="F:hydrolase activity"/>
    <property type="evidence" value="ECO:0007669"/>
    <property type="project" value="UniProtKB-KW"/>
</dbReference>
<name>F0SL87_RUBBR</name>
<dbReference type="Gene3D" id="2.120.10.10">
    <property type="match status" value="1"/>
</dbReference>
<accession>F0SL87</accession>
<dbReference type="InterPro" id="IPR036278">
    <property type="entry name" value="Sialidase_sf"/>
</dbReference>